<evidence type="ECO:0000313" key="3">
    <source>
        <dbReference type="Proteomes" id="UP000515237"/>
    </source>
</evidence>
<keyword evidence="2" id="KW-0808">Transferase</keyword>
<dbReference type="Proteomes" id="UP000515237">
    <property type="component" value="Chromosome"/>
</dbReference>
<gene>
    <name evidence="2" type="ORF">HUW51_20050</name>
</gene>
<reference evidence="2 3" key="1">
    <citation type="journal article" date="2018" name="Int. J. Syst. Evol. Microbiol.">
        <title>Adhaeribacter swui sp. nov., isolated from wet mud.</title>
        <authorList>
            <person name="Kim D.U."/>
            <person name="Kim K.W."/>
            <person name="Kang M.S."/>
            <person name="Kim J.Y."/>
            <person name="Jang J.H."/>
            <person name="Kim M.K."/>
        </authorList>
    </citation>
    <scope>NUCLEOTIDE SEQUENCE [LARGE SCALE GENOMIC DNA]</scope>
    <source>
        <strain evidence="2 3">KCTC 52873</strain>
    </source>
</reference>
<dbReference type="Pfam" id="PF13480">
    <property type="entry name" value="Acetyltransf_6"/>
    <property type="match status" value="1"/>
</dbReference>
<protein>
    <submittedName>
        <fullName evidence="2">GNAT family N-acetyltransferase</fullName>
    </submittedName>
</protein>
<dbReference type="SUPFAM" id="SSF55729">
    <property type="entry name" value="Acyl-CoA N-acyltransferases (Nat)"/>
    <property type="match status" value="1"/>
</dbReference>
<dbReference type="GO" id="GO:0016740">
    <property type="term" value="F:transferase activity"/>
    <property type="evidence" value="ECO:0007669"/>
    <property type="project" value="UniProtKB-KW"/>
</dbReference>
<name>A0A7G7GCL9_9BACT</name>
<sequence length="312" mass="35783">MIQVQRYHRGLKEIWNAFNSQAVNGTFFFNRTFIEYHGSRFTDHSLLFYHKNSLIALLPLHEDNTVISSHQGLSFGGFIISAKVDVLLMLQLFENLKIYAVQHGFTTLIYKAPPSVYLGQPTQDDLFALYQHQAVLQHRNLISVLNLKEPIAYSKLRQRCLKRAKELNLTICFSEDIEAFMHLVQQVHKRSKLKSPTHSVAEIKYLMQAFPENIGLMAAYAEQELVGGVLLFKHRQVVNLQYIASSAVGKQKHALDLLVHAVITKYQNQVKYLSFGSSHDEREPYHLNTSLVQNKSSYGARGVVQDTYQLNF</sequence>
<dbReference type="RefSeq" id="WP_185271397.1">
    <property type="nucleotide sequence ID" value="NZ_CP055156.1"/>
</dbReference>
<keyword evidence="3" id="KW-1185">Reference proteome</keyword>
<evidence type="ECO:0000313" key="2">
    <source>
        <dbReference type="EMBL" id="QNF34903.1"/>
    </source>
</evidence>
<accession>A0A7G7GCL9</accession>
<proteinExistence type="predicted"/>
<organism evidence="2 3">
    <name type="scientific">Adhaeribacter swui</name>
    <dbReference type="NCBI Taxonomy" id="2086471"/>
    <lineage>
        <taxon>Bacteria</taxon>
        <taxon>Pseudomonadati</taxon>
        <taxon>Bacteroidota</taxon>
        <taxon>Cytophagia</taxon>
        <taxon>Cytophagales</taxon>
        <taxon>Hymenobacteraceae</taxon>
        <taxon>Adhaeribacter</taxon>
    </lineage>
</organism>
<feature type="domain" description="BioF2-like acetyltransferase" evidence="1">
    <location>
        <begin position="158"/>
        <end position="279"/>
    </location>
</feature>
<dbReference type="EMBL" id="CP055156">
    <property type="protein sequence ID" value="QNF34903.1"/>
    <property type="molecule type" value="Genomic_DNA"/>
</dbReference>
<dbReference type="AlphaFoldDB" id="A0A7G7GCL9"/>
<evidence type="ECO:0000259" key="1">
    <source>
        <dbReference type="Pfam" id="PF13480"/>
    </source>
</evidence>
<dbReference type="KEGG" id="aswu:HUW51_20050"/>
<dbReference type="InterPro" id="IPR038740">
    <property type="entry name" value="BioF2-like_GNAT_dom"/>
</dbReference>
<dbReference type="Gene3D" id="3.40.630.30">
    <property type="match status" value="1"/>
</dbReference>
<dbReference type="InterPro" id="IPR016181">
    <property type="entry name" value="Acyl_CoA_acyltransferase"/>
</dbReference>